<accession>A0AAD8KPW5</accession>
<dbReference type="AlphaFoldDB" id="A0AAD8KPW5"/>
<dbReference type="GO" id="GO:0048364">
    <property type="term" value="P:root development"/>
    <property type="evidence" value="ECO:0007669"/>
    <property type="project" value="InterPro"/>
</dbReference>
<evidence type="ECO:0000313" key="1">
    <source>
        <dbReference type="EMBL" id="KAK1423535.1"/>
    </source>
</evidence>
<comment type="caution">
    <text evidence="1">The sequence shown here is derived from an EMBL/GenBank/DDBJ whole genome shotgun (WGS) entry which is preliminary data.</text>
</comment>
<keyword evidence="2" id="KW-1185">Reference proteome</keyword>
<dbReference type="PANTHER" id="PTHR33070:SF109">
    <property type="entry name" value="DOMAIN PROTEIN, PUTATIVE (DUF241)-RELATED"/>
    <property type="match status" value="1"/>
</dbReference>
<dbReference type="Pfam" id="PF03087">
    <property type="entry name" value="BPS1"/>
    <property type="match status" value="1"/>
</dbReference>
<organism evidence="1 2">
    <name type="scientific">Tagetes erecta</name>
    <name type="common">African marigold</name>
    <dbReference type="NCBI Taxonomy" id="13708"/>
    <lineage>
        <taxon>Eukaryota</taxon>
        <taxon>Viridiplantae</taxon>
        <taxon>Streptophyta</taxon>
        <taxon>Embryophyta</taxon>
        <taxon>Tracheophyta</taxon>
        <taxon>Spermatophyta</taxon>
        <taxon>Magnoliopsida</taxon>
        <taxon>eudicotyledons</taxon>
        <taxon>Gunneridae</taxon>
        <taxon>Pentapetalae</taxon>
        <taxon>asterids</taxon>
        <taxon>campanulids</taxon>
        <taxon>Asterales</taxon>
        <taxon>Asteraceae</taxon>
        <taxon>Asteroideae</taxon>
        <taxon>Heliantheae alliance</taxon>
        <taxon>Tageteae</taxon>
        <taxon>Tagetes</taxon>
    </lineage>
</organism>
<evidence type="ECO:0000313" key="2">
    <source>
        <dbReference type="Proteomes" id="UP001229421"/>
    </source>
</evidence>
<proteinExistence type="predicted"/>
<dbReference type="Proteomes" id="UP001229421">
    <property type="component" value="Unassembled WGS sequence"/>
</dbReference>
<gene>
    <name evidence="1" type="ORF">QVD17_18839</name>
</gene>
<name>A0AAD8KPW5_TARER</name>
<dbReference type="InterPro" id="IPR004320">
    <property type="entry name" value="BPS1_pln"/>
</dbReference>
<dbReference type="EMBL" id="JAUHHV010000005">
    <property type="protein sequence ID" value="KAK1423535.1"/>
    <property type="molecule type" value="Genomic_DNA"/>
</dbReference>
<protein>
    <submittedName>
        <fullName evidence="1">Uncharacterized protein</fullName>
    </submittedName>
</protein>
<reference evidence="1" key="1">
    <citation type="journal article" date="2023" name="bioRxiv">
        <title>Improved chromosome-level genome assembly for marigold (Tagetes erecta).</title>
        <authorList>
            <person name="Jiang F."/>
            <person name="Yuan L."/>
            <person name="Wang S."/>
            <person name="Wang H."/>
            <person name="Xu D."/>
            <person name="Wang A."/>
            <person name="Fan W."/>
        </authorList>
    </citation>
    <scope>NUCLEOTIDE SEQUENCE</scope>
    <source>
        <strain evidence="1">WSJ</strain>
        <tissue evidence="1">Leaf</tissue>
    </source>
</reference>
<dbReference type="PANTHER" id="PTHR33070">
    <property type="entry name" value="OS06G0725500 PROTEIN"/>
    <property type="match status" value="1"/>
</dbReference>
<dbReference type="GO" id="GO:0048367">
    <property type="term" value="P:shoot system development"/>
    <property type="evidence" value="ECO:0007669"/>
    <property type="project" value="InterPro"/>
</dbReference>
<sequence length="259" mass="29392">MASMSRHATRSVSLPTRSHPSTLQLEGELVKFKTWETSVLCISDAKTVYNGVTNLDRLYTCVDDLLSLPLTRQALSCYRYEKVVHELDDRSMRVLEICGFVRDIVSQVKEHVRNVQSALRRGKGDLIMDYSFLKKLIKDAKKGVADYKQIDHVYGTKALNVDDHLSSVIRVLRGASDVSVLVFGMILSYVSMLYSKRKYATKWSIVSKFMHKGAAGCKDQPHICVEALDCSIENIENSLECLFKRLIRTRASLLNIMSY</sequence>